<evidence type="ECO:0000313" key="2">
    <source>
        <dbReference type="Proteomes" id="UP000198393"/>
    </source>
</evidence>
<dbReference type="Proteomes" id="UP000198393">
    <property type="component" value="Unassembled WGS sequence"/>
</dbReference>
<keyword evidence="2" id="KW-1185">Reference proteome</keyword>
<accession>A0A239LLZ2</accession>
<dbReference type="EMBL" id="FZPD01000005">
    <property type="protein sequence ID" value="SNT31596.1"/>
    <property type="molecule type" value="Genomic_DNA"/>
</dbReference>
<dbReference type="AlphaFoldDB" id="A0A239LLZ2"/>
<evidence type="ECO:0000313" key="1">
    <source>
        <dbReference type="EMBL" id="SNT31596.1"/>
    </source>
</evidence>
<name>A0A239LLZ2_EKHLU</name>
<proteinExistence type="predicted"/>
<sequence>MSGKWNLVEDYTKYAYSSAGFYEREEEGIVKVEDFRAMISESSTSDSEG</sequence>
<gene>
    <name evidence="1" type="ORF">SAMN05421640_3382</name>
</gene>
<organism evidence="1 2">
    <name type="scientific">Ekhidna lutea</name>
    <dbReference type="NCBI Taxonomy" id="447679"/>
    <lineage>
        <taxon>Bacteria</taxon>
        <taxon>Pseudomonadati</taxon>
        <taxon>Bacteroidota</taxon>
        <taxon>Cytophagia</taxon>
        <taxon>Cytophagales</taxon>
        <taxon>Reichenbachiellaceae</taxon>
        <taxon>Ekhidna</taxon>
    </lineage>
</organism>
<protein>
    <submittedName>
        <fullName evidence="1">Uncharacterized protein</fullName>
    </submittedName>
</protein>
<reference evidence="1 2" key="1">
    <citation type="submission" date="2017-06" db="EMBL/GenBank/DDBJ databases">
        <authorList>
            <person name="Kim H.J."/>
            <person name="Triplett B.A."/>
        </authorList>
    </citation>
    <scope>NUCLEOTIDE SEQUENCE [LARGE SCALE GENOMIC DNA]</scope>
    <source>
        <strain evidence="1 2">DSM 19307</strain>
    </source>
</reference>